<evidence type="ECO:0000313" key="3">
    <source>
        <dbReference type="Proteomes" id="UP000824782"/>
    </source>
</evidence>
<dbReference type="Proteomes" id="UP000824782">
    <property type="component" value="Unassembled WGS sequence"/>
</dbReference>
<evidence type="ECO:0000313" key="2">
    <source>
        <dbReference type="EMBL" id="KAG8591933.1"/>
    </source>
</evidence>
<feature type="domain" description="Exocyst complex component Sec3 PIP2-binding N-terminal" evidence="1">
    <location>
        <begin position="30"/>
        <end position="125"/>
    </location>
</feature>
<organism evidence="2 3">
    <name type="scientific">Engystomops pustulosus</name>
    <name type="common">Tungara frog</name>
    <name type="synonym">Physalaemus pustulosus</name>
    <dbReference type="NCBI Taxonomy" id="76066"/>
    <lineage>
        <taxon>Eukaryota</taxon>
        <taxon>Metazoa</taxon>
        <taxon>Chordata</taxon>
        <taxon>Craniata</taxon>
        <taxon>Vertebrata</taxon>
        <taxon>Euteleostomi</taxon>
        <taxon>Amphibia</taxon>
        <taxon>Batrachia</taxon>
        <taxon>Anura</taxon>
        <taxon>Neobatrachia</taxon>
        <taxon>Hyloidea</taxon>
        <taxon>Leptodactylidae</taxon>
        <taxon>Leiuperinae</taxon>
        <taxon>Engystomops</taxon>
    </lineage>
</organism>
<keyword evidence="3" id="KW-1185">Reference proteome</keyword>
<dbReference type="AlphaFoldDB" id="A0AAV7D442"/>
<proteinExistence type="predicted"/>
<reference evidence="2" key="1">
    <citation type="thesis" date="2020" institute="ProQuest LLC" country="789 East Eisenhower Parkway, Ann Arbor, MI, USA">
        <title>Comparative Genomics and Chromosome Evolution.</title>
        <authorList>
            <person name="Mudd A.B."/>
        </authorList>
    </citation>
    <scope>NUCLEOTIDE SEQUENCE</scope>
    <source>
        <strain evidence="2">237g6f4</strain>
        <tissue evidence="2">Blood</tissue>
    </source>
</reference>
<accession>A0AAV7D442</accession>
<dbReference type="SMART" id="SM01313">
    <property type="entry name" value="Sec3-PIP2_bind"/>
    <property type="match status" value="1"/>
</dbReference>
<gene>
    <name evidence="2" type="ORF">GDO81_000354</name>
</gene>
<dbReference type="Pfam" id="PF15277">
    <property type="entry name" value="Sec3-PIP2_bind"/>
    <property type="match status" value="1"/>
</dbReference>
<name>A0AAV7D442_ENGPU</name>
<comment type="caution">
    <text evidence="2">The sequence shown here is derived from an EMBL/GenBank/DDBJ whole genome shotgun (WGS) entry which is preliminary data.</text>
</comment>
<evidence type="ECO:0000259" key="1">
    <source>
        <dbReference type="SMART" id="SM01313"/>
    </source>
</evidence>
<dbReference type="InterPro" id="IPR028258">
    <property type="entry name" value="Sec3-PIP2_bind"/>
</dbReference>
<sequence>MSSLLKEDMEKKLFKPKGHTLCEFIETKSKSKERFYLCASGNISLAKEEEVHISLVKHYRACIDEIYEVSEIWLLKDLKFIDGKEPDTDNPYFDMMFEEVCNVEAYSCASKYAFARCLIKLNTLHTKRDIKVLNFDSSYIEDGVIWSSNNGDCLVLMRICFYASNLLCLSLCPIP</sequence>
<dbReference type="EMBL" id="WNYA01000001">
    <property type="protein sequence ID" value="KAG8591933.1"/>
    <property type="molecule type" value="Genomic_DNA"/>
</dbReference>
<protein>
    <recommendedName>
        <fullName evidence="1">Exocyst complex component Sec3 PIP2-binding N-terminal domain-containing protein</fullName>
    </recommendedName>
</protein>